<dbReference type="PANTHER" id="PTHR47961:SF13">
    <property type="entry name" value="ACTIVATING SIGNAL COINTEGRATOR 1 COMPLEX SUBUNIT 3"/>
    <property type="match status" value="1"/>
</dbReference>
<dbReference type="InterPro" id="IPR036390">
    <property type="entry name" value="WH_DNA-bd_sf"/>
</dbReference>
<dbReference type="CDD" id="cd18022">
    <property type="entry name" value="DEXHc_ASCC3_2"/>
    <property type="match status" value="1"/>
</dbReference>
<dbReference type="Proteomes" id="UP000323506">
    <property type="component" value="Chromosome D12"/>
</dbReference>
<dbReference type="FunFam" id="1.10.10.10:FF:000024">
    <property type="entry name" value="U5 small nuclear ribonucleoprotein helicase"/>
    <property type="match status" value="1"/>
</dbReference>
<dbReference type="GO" id="GO:0005524">
    <property type="term" value="F:ATP binding"/>
    <property type="evidence" value="ECO:0007669"/>
    <property type="project" value="UniProtKB-KW"/>
</dbReference>
<dbReference type="GO" id="GO:0006397">
    <property type="term" value="P:mRNA processing"/>
    <property type="evidence" value="ECO:0007669"/>
    <property type="project" value="UniProtKB-KW"/>
</dbReference>
<dbReference type="PROSITE" id="PS51194">
    <property type="entry name" value="HELICASE_CTER"/>
    <property type="match status" value="1"/>
</dbReference>
<dbReference type="SMART" id="SM00973">
    <property type="entry name" value="Sec63"/>
    <property type="match status" value="2"/>
</dbReference>
<evidence type="ECO:0000256" key="10">
    <source>
        <dbReference type="ARBA" id="ARBA00055371"/>
    </source>
</evidence>
<evidence type="ECO:0000256" key="11">
    <source>
        <dbReference type="SAM" id="MobiDB-lite"/>
    </source>
</evidence>
<dbReference type="InterPro" id="IPR056379">
    <property type="entry name" value="DExH14_plug"/>
</dbReference>
<evidence type="ECO:0000256" key="5">
    <source>
        <dbReference type="ARBA" id="ARBA00022801"/>
    </source>
</evidence>
<evidence type="ECO:0000313" key="14">
    <source>
        <dbReference type="EMBL" id="TYG41947.1"/>
    </source>
</evidence>
<dbReference type="InterPro" id="IPR011545">
    <property type="entry name" value="DEAD/DEAH_box_helicase_dom"/>
</dbReference>
<dbReference type="GO" id="GO:0004386">
    <property type="term" value="F:helicase activity"/>
    <property type="evidence" value="ECO:0007669"/>
    <property type="project" value="UniProtKB-KW"/>
</dbReference>
<keyword evidence="5" id="KW-0378">Hydrolase</keyword>
<dbReference type="InterPro" id="IPR004179">
    <property type="entry name" value="Sec63-dom"/>
</dbReference>
<sequence length="1934" mass="218608">MGLIKAASVEVRQVYKQFIGAVVELIDGDVPSEEFREVVLTAYRFFSGSVEEGEVDKNINEKTVELQKVIGHGVSHANVRKVSSLAQKLSQSQPRDSGAILGSEKHVDGSGDDSEFAADLAFKAPARFLVDVSLEDVELLGEESIAPSSSFIEGWHDKNGPRNYHGNTDSRNFNLSWLRDSCELIVRGSTSQLSRDDLAMAICRVLDSDKPGEEIAGDLLDLVGDSAFEAVQDLLSELVEAIHHGLSVLKSEKMTSSSQSRMPSYGTQVTVQTESEKQIDKLRRKEEKRNRRATEYGAESDMSAASFSSLLQASEKRSPFEDLIGSGQGSNSVAVTALPQGTVRKHFKGYEEVIIPQTPTAQMKPGEKLIGEHFKDGYLHKDEFKIVYVAPMKALAAEVTSTFSQRLSPLNMCVRELTGDMQLSKNELEETQMIVTTPEKWDVITRKSSDMSLSMLVKLLIIDEVHLLNDDRGPVIEALVARTLRQVESTQSMIRIVGLSATLPNYLEVAQFLRVNAETGLFFFDSSYRPVPLAQQYIGISEQNFVARNELLNEICYKKVVDSLRQGHQAMVFVHSRKDTVKTAEKLVELARKYEGLELFKNDAHPQFSLIKKEVVKSRNKDLVQLFDFGVGVHHAGMLRSDRGLTERLFSDGILRVLVCTATLAWGVNLPAHTVVIKIFGRAGRPQFDKSGEGIIITSHDKLAYYLRLLTSQLPIESQFISSLKDNLNAEVALGTVTNVKEACAWLGYTYLFIRMRLNPLAYGIGWDEVVADPSLSLKQRALVTDAARALDKAKMMRFDEKSGNFYCTELGRIASDFYIQYSSVETYNEMLRRHMSDSEVIEMVAHSSEFENIVVREEEQNELEMLARTSCPLEVRGGPSNKHGKISILIQLYISRGSIDSFSLVSDAAYISASLARIMRALFEICLHRGWCEMTLFMLEYCKAVDRQIWPHQHPLRQFDKDLSLEILRKLEERGADLDRLQEMEEKDIGALIRYAPGGRLVKQYLGYFPWVQLSATVSPITRTVLKVDLLMSSDFIWKDRFHGAAQRWWILVEDTENDHIYHSELFTLTKKMARTESQKLSFTVPIFEPHPPQYYIRAVSDSWLYAEAFYTISFQNLRLPEARTTHTELLDLKPLPVTSLGNSTYESLYSFSHFNPIQTQIFHVLYHTDNNVLLGAPTGSGKTISAELAMLHLFNTQPDMKVIYIAPLKAIVRERMHDWRKRLVSQLGKEMVEMTGDYTPDLMALLSADIIISTPEKWDGISRNWHSRSYVTKVGLMILDEIHLLGADRGPILEVIVSRMRYISSQTERAVRFVGLSTALANAGDLADWLGVGEIGLFNFKPSVRPVPLEVHIQGYPGKYYCPRMNSMNKPAYAAICTHSPTKPVLIFVSSRRQTRLTALDLIQYAASDENPRQFLSMPEEALQMVLSQVTDQNLRHTLQFGIGLHHAGLNDKDRSLVEELFANNMIQVLVCTSTLAWGVNLPAHLVIIKGTEYYDGKTKRYVDFPITDILQMMGRAGRPQYDQHGKAVILVHEPKKSFYKKFLYEPFPVESSLREQLHDHMNAEIVSGTICHKEDAVHYLTWTYLFRRLMVNPAYYGLESGEDETLSSYLSRLVQSTFEDLEDSGCIKMTEDSVEPMMLGTIASQYYLSYMTVSMFGSNIGPDTSPEENYNEALSKRVRYMVDQNRLDDPHVKANLLFQAHFSQLDLPISDYVTDLKSVLDQSIRIIQAMIDICANSGWLTSSIACMHLLQMVMQGLWFDQDSALWMLPCMNNELAGSLCKRGISTIQQLLDLPKATLQTVIGNFPASKLYQDLQHFPCIRVKLKLLKKGTESKKSLQLNVRLEKTNLRRNMSRAFAPRFPKIKDEAWWLILGNTSTAELYALKRVSFSDRLVTHMELPSDVTLIQGMKLIIVSDCYLGYEQEDSIENLAA</sequence>
<dbReference type="Gene3D" id="1.10.10.10">
    <property type="entry name" value="Winged helix-like DNA-binding domain superfamily/Winged helix DNA-binding domain"/>
    <property type="match status" value="2"/>
</dbReference>
<dbReference type="InterPro" id="IPR035892">
    <property type="entry name" value="C2_domain_sf"/>
</dbReference>
<dbReference type="InterPro" id="IPR014756">
    <property type="entry name" value="Ig_E-set"/>
</dbReference>
<feature type="compositionally biased region" description="Basic and acidic residues" evidence="11">
    <location>
        <begin position="274"/>
        <end position="294"/>
    </location>
</feature>
<evidence type="ECO:0000256" key="4">
    <source>
        <dbReference type="ARBA" id="ARBA00022741"/>
    </source>
</evidence>
<keyword evidence="15" id="KW-1185">Reference proteome</keyword>
<dbReference type="EMBL" id="CM017712">
    <property type="protein sequence ID" value="TYG41947.1"/>
    <property type="molecule type" value="Genomic_DNA"/>
</dbReference>
<evidence type="ECO:0000256" key="2">
    <source>
        <dbReference type="ARBA" id="ARBA00022664"/>
    </source>
</evidence>
<dbReference type="CDD" id="cd18795">
    <property type="entry name" value="SF2_C_Ski2"/>
    <property type="match status" value="2"/>
</dbReference>
<dbReference type="InterPro" id="IPR001650">
    <property type="entry name" value="Helicase_C-like"/>
</dbReference>
<dbReference type="SMART" id="SM00490">
    <property type="entry name" value="HELICc"/>
    <property type="match status" value="2"/>
</dbReference>
<dbReference type="PIRSF" id="PIRSF039073">
    <property type="entry name" value="BRR2"/>
    <property type="match status" value="1"/>
</dbReference>
<dbReference type="InterPro" id="IPR050474">
    <property type="entry name" value="Hel308_SKI2-like"/>
</dbReference>
<evidence type="ECO:0000256" key="1">
    <source>
        <dbReference type="ARBA" id="ARBA00010140"/>
    </source>
</evidence>
<dbReference type="GO" id="GO:0003676">
    <property type="term" value="F:nucleic acid binding"/>
    <property type="evidence" value="ECO:0007669"/>
    <property type="project" value="InterPro"/>
</dbReference>
<dbReference type="InterPro" id="IPR036388">
    <property type="entry name" value="WH-like_DNA-bd_sf"/>
</dbReference>
<dbReference type="FunFam" id="3.40.50.300:FF:000198">
    <property type="entry name" value="Activating signal cointegrator 1 complex subunit"/>
    <property type="match status" value="1"/>
</dbReference>
<dbReference type="Gene3D" id="2.60.40.150">
    <property type="entry name" value="C2 domain"/>
    <property type="match status" value="2"/>
</dbReference>
<gene>
    <name evidence="14" type="ORF">ES288_D12G217100v1</name>
</gene>
<dbReference type="SUPFAM" id="SSF158702">
    <property type="entry name" value="Sec63 N-terminal domain-like"/>
    <property type="match status" value="2"/>
</dbReference>
<keyword evidence="2" id="KW-0507">mRNA processing</keyword>
<evidence type="ECO:0000259" key="13">
    <source>
        <dbReference type="PROSITE" id="PS51194"/>
    </source>
</evidence>
<evidence type="ECO:0000256" key="6">
    <source>
        <dbReference type="ARBA" id="ARBA00022806"/>
    </source>
</evidence>
<keyword evidence="6" id="KW-0347">Helicase</keyword>
<dbReference type="Gene3D" id="1.10.150.20">
    <property type="entry name" value="5' to 3' exonuclease, C-terminal subdomain"/>
    <property type="match status" value="1"/>
</dbReference>
<reference evidence="14 15" key="1">
    <citation type="submission" date="2019-06" db="EMBL/GenBank/DDBJ databases">
        <title>WGS assembly of Gossypium darwinii.</title>
        <authorList>
            <person name="Chen Z.J."/>
            <person name="Sreedasyam A."/>
            <person name="Ando A."/>
            <person name="Song Q."/>
            <person name="De L."/>
            <person name="Hulse-Kemp A."/>
            <person name="Ding M."/>
            <person name="Ye W."/>
            <person name="Kirkbride R."/>
            <person name="Jenkins J."/>
            <person name="Plott C."/>
            <person name="Lovell J."/>
            <person name="Lin Y.-M."/>
            <person name="Vaughn R."/>
            <person name="Liu B."/>
            <person name="Li W."/>
            <person name="Simpson S."/>
            <person name="Scheffler B."/>
            <person name="Saski C."/>
            <person name="Grover C."/>
            <person name="Hu G."/>
            <person name="Conover J."/>
            <person name="Carlson J."/>
            <person name="Shu S."/>
            <person name="Boston L."/>
            <person name="Williams M."/>
            <person name="Peterson D."/>
            <person name="Mcgee K."/>
            <person name="Jones D."/>
            <person name="Wendel J."/>
            <person name="Stelly D."/>
            <person name="Grimwood J."/>
            <person name="Schmutz J."/>
        </authorList>
    </citation>
    <scope>NUCLEOTIDE SEQUENCE [LARGE SCALE GENOMIC DNA]</scope>
    <source>
        <strain evidence="14">1808015.09</strain>
    </source>
</reference>
<dbReference type="Pfam" id="PF24557">
    <property type="entry name" value="DExH14_plug"/>
    <property type="match status" value="1"/>
</dbReference>
<evidence type="ECO:0000256" key="8">
    <source>
        <dbReference type="ARBA" id="ARBA00023187"/>
    </source>
</evidence>
<dbReference type="SUPFAM" id="SSF81296">
    <property type="entry name" value="E set domains"/>
    <property type="match status" value="1"/>
</dbReference>
<dbReference type="InterPro" id="IPR027417">
    <property type="entry name" value="P-loop_NTPase"/>
</dbReference>
<proteinExistence type="inferred from homology"/>
<dbReference type="GO" id="GO:0008380">
    <property type="term" value="P:RNA splicing"/>
    <property type="evidence" value="ECO:0007669"/>
    <property type="project" value="UniProtKB-KW"/>
</dbReference>
<comment type="similarity">
    <text evidence="1">Belongs to the helicase family. SKI2 subfamily.</text>
</comment>
<evidence type="ECO:0000256" key="3">
    <source>
        <dbReference type="ARBA" id="ARBA00022728"/>
    </source>
</evidence>
<keyword evidence="7" id="KW-0067">ATP-binding</keyword>
<keyword evidence="4" id="KW-0547">Nucleotide-binding</keyword>
<feature type="region of interest" description="Disordered" evidence="11">
    <location>
        <begin position="252"/>
        <end position="300"/>
    </location>
</feature>
<dbReference type="PROSITE" id="PS51192">
    <property type="entry name" value="HELICASE_ATP_BIND_1"/>
    <property type="match status" value="2"/>
</dbReference>
<dbReference type="InterPro" id="IPR014001">
    <property type="entry name" value="Helicase_ATP-bd"/>
</dbReference>
<dbReference type="SUPFAM" id="SSF46785">
    <property type="entry name" value="Winged helix' DNA-binding domain"/>
    <property type="match status" value="2"/>
</dbReference>
<feature type="domain" description="Helicase C-terminal" evidence="13">
    <location>
        <begin position="1371"/>
        <end position="1580"/>
    </location>
</feature>
<accession>A0A5D2AAU4</accession>
<dbReference type="FunFam" id="1.10.3380.10:FF:000001">
    <property type="entry name" value="U5 small nuclear ribonucleoprotein helicase"/>
    <property type="match status" value="1"/>
</dbReference>
<dbReference type="FunFam" id="3.40.50.300:FF:003287">
    <property type="entry name" value="U5 small nuclear ribonucleoprotein 200 kDa helicase"/>
    <property type="match status" value="1"/>
</dbReference>
<evidence type="ECO:0000256" key="9">
    <source>
        <dbReference type="ARBA" id="ARBA00034541"/>
    </source>
</evidence>
<feature type="domain" description="Helicase ATP-binding" evidence="12">
    <location>
        <begin position="1165"/>
        <end position="1340"/>
    </location>
</feature>
<dbReference type="Pfam" id="PF23445">
    <property type="entry name" value="WHD_SNRNP200"/>
    <property type="match status" value="2"/>
</dbReference>
<dbReference type="FunFam" id="3.40.50.300:FF:000231">
    <property type="entry name" value="Activating signal cointegrator 1 complex subunit 3"/>
    <property type="match status" value="1"/>
</dbReference>
<dbReference type="Pfam" id="PF00271">
    <property type="entry name" value="Helicase_C"/>
    <property type="match status" value="1"/>
</dbReference>
<dbReference type="SMART" id="SM00487">
    <property type="entry name" value="DEXDc"/>
    <property type="match status" value="2"/>
</dbReference>
<evidence type="ECO:0000259" key="12">
    <source>
        <dbReference type="PROSITE" id="PS51192"/>
    </source>
</evidence>
<dbReference type="FunFam" id="2.60.40.150:FF:000207">
    <property type="entry name" value="DExH-box ATP-dependent RNA helicase DExH14"/>
    <property type="match status" value="1"/>
</dbReference>
<keyword evidence="3" id="KW-0747">Spliceosome</keyword>
<dbReference type="Gene3D" id="3.40.50.300">
    <property type="entry name" value="P-loop containing nucleotide triphosphate hydrolases"/>
    <property type="match status" value="4"/>
</dbReference>
<dbReference type="Pfam" id="PF02889">
    <property type="entry name" value="Sec63"/>
    <property type="match status" value="2"/>
</dbReference>
<organism evidence="14 15">
    <name type="scientific">Gossypium darwinii</name>
    <name type="common">Darwin's cotton</name>
    <name type="synonym">Gossypium barbadense var. darwinii</name>
    <dbReference type="NCBI Taxonomy" id="34276"/>
    <lineage>
        <taxon>Eukaryota</taxon>
        <taxon>Viridiplantae</taxon>
        <taxon>Streptophyta</taxon>
        <taxon>Embryophyta</taxon>
        <taxon>Tracheophyta</taxon>
        <taxon>Spermatophyta</taxon>
        <taxon>Magnoliopsida</taxon>
        <taxon>eudicotyledons</taxon>
        <taxon>Gunneridae</taxon>
        <taxon>Pentapetalae</taxon>
        <taxon>rosids</taxon>
        <taxon>malvids</taxon>
        <taxon>Malvales</taxon>
        <taxon>Malvaceae</taxon>
        <taxon>Malvoideae</taxon>
        <taxon>Gossypium</taxon>
    </lineage>
</organism>
<evidence type="ECO:0000256" key="7">
    <source>
        <dbReference type="ARBA" id="ARBA00022840"/>
    </source>
</evidence>
<protein>
    <recommendedName>
        <fullName evidence="9">U5 small nuclear ribonucleoprotein 200 kDa helicase</fullName>
    </recommendedName>
</protein>
<dbReference type="GO" id="GO:0016787">
    <property type="term" value="F:hydrolase activity"/>
    <property type="evidence" value="ECO:0007669"/>
    <property type="project" value="UniProtKB-KW"/>
</dbReference>
<dbReference type="FunFam" id="2.60.40.150:FF:000004">
    <property type="entry name" value="RNA helicase, activating signal cointegrator 1"/>
    <property type="match status" value="1"/>
</dbReference>
<dbReference type="FunFam" id="1.10.10.10:FF:000012">
    <property type="entry name" value="U5 small nuclear ribonucleoprotein helicase"/>
    <property type="match status" value="1"/>
</dbReference>
<feature type="domain" description="Helicase ATP-binding" evidence="12">
    <location>
        <begin position="343"/>
        <end position="521"/>
    </location>
</feature>
<keyword evidence="8" id="KW-0508">mRNA splicing</keyword>
<comment type="function">
    <text evidence="10">RNA helicase that plays an essential role in pre-mRNA splicing as component of the U5 snRNP and U4/U6-U5 tri-snRNP complexes. Involved in spliceosome assembly, activation and disassembly.</text>
</comment>
<dbReference type="InterPro" id="IPR057842">
    <property type="entry name" value="WH_MER3"/>
</dbReference>
<dbReference type="PANTHER" id="PTHR47961">
    <property type="entry name" value="DNA POLYMERASE THETA, PUTATIVE (AFU_ORTHOLOGUE AFUA_1G05260)-RELATED"/>
    <property type="match status" value="1"/>
</dbReference>
<dbReference type="GO" id="GO:0005681">
    <property type="term" value="C:spliceosomal complex"/>
    <property type="evidence" value="ECO:0007669"/>
    <property type="project" value="UniProtKB-KW"/>
</dbReference>
<dbReference type="Pfam" id="PF00270">
    <property type="entry name" value="DEAD"/>
    <property type="match status" value="2"/>
</dbReference>
<dbReference type="Gene3D" id="1.10.3380.10">
    <property type="entry name" value="Sec63 N-terminal domain-like domain"/>
    <property type="match status" value="2"/>
</dbReference>
<evidence type="ECO:0000313" key="15">
    <source>
        <dbReference type="Proteomes" id="UP000323506"/>
    </source>
</evidence>
<name>A0A5D2AAU4_GOSDA</name>
<dbReference type="FunFam" id="1.10.3380.10:FF:000002">
    <property type="entry name" value="Activating signal cointegrator 1 complex subunit 3"/>
    <property type="match status" value="1"/>
</dbReference>
<feature type="compositionally biased region" description="Polar residues" evidence="11">
    <location>
        <begin position="254"/>
        <end position="273"/>
    </location>
</feature>
<dbReference type="FunFam" id="1.10.150.20:FF:000004">
    <property type="entry name" value="U5 small nuclear ribonucleoprotein helicase"/>
    <property type="match status" value="1"/>
</dbReference>
<dbReference type="SUPFAM" id="SSF52540">
    <property type="entry name" value="P-loop containing nucleoside triphosphate hydrolases"/>
    <property type="match status" value="4"/>
</dbReference>